<evidence type="ECO:0000313" key="3">
    <source>
        <dbReference type="EMBL" id="TGE39267.1"/>
    </source>
</evidence>
<dbReference type="CDD" id="cd06558">
    <property type="entry name" value="crotonase-like"/>
    <property type="match status" value="1"/>
</dbReference>
<dbReference type="PANTHER" id="PTHR43802:SF1">
    <property type="entry name" value="IP11341P-RELATED"/>
    <property type="match status" value="1"/>
</dbReference>
<accession>A0A4Z0RAT1</accession>
<evidence type="ECO:0000313" key="4">
    <source>
        <dbReference type="Proteomes" id="UP000298460"/>
    </source>
</evidence>
<evidence type="ECO:0000256" key="2">
    <source>
        <dbReference type="RuleBase" id="RU003707"/>
    </source>
</evidence>
<dbReference type="Gene3D" id="3.90.226.10">
    <property type="entry name" value="2-enoyl-CoA Hydratase, Chain A, domain 1"/>
    <property type="match status" value="1"/>
</dbReference>
<dbReference type="EMBL" id="SPQQ01000002">
    <property type="protein sequence ID" value="TGE39267.1"/>
    <property type="molecule type" value="Genomic_DNA"/>
</dbReference>
<proteinExistence type="inferred from homology"/>
<dbReference type="InterPro" id="IPR018376">
    <property type="entry name" value="Enoyl-CoA_hyd/isom_CS"/>
</dbReference>
<sequence length="268" mass="29476">MNEYTGRGYFMDFGKVKCLIGEGIASVILDFPSNLNAFDETLTADLIAALDYAEKNEAVNAIVLTSSGRAFSAGGDIGFMYDGIKNNKINIRRLVRLVSDLSIKIKKLPKPVIASIRGAAAGAGFNTALLCDFIIAADNAKFIQAFVNIGLVPDTAGAYLLAKSVGVHKATDLIMTGRVVTAKEAKDLGIVYQVTTEEELEQETMKFARKMANGPTVAYGLMKDLLYKTDFKDFEDYLNWEVEYQVACSHTDHHIKCVLDFMEKRKTN</sequence>
<organism evidence="3 4">
    <name type="scientific">Desulfosporosinus fructosivorans</name>
    <dbReference type="NCBI Taxonomy" id="2018669"/>
    <lineage>
        <taxon>Bacteria</taxon>
        <taxon>Bacillati</taxon>
        <taxon>Bacillota</taxon>
        <taxon>Clostridia</taxon>
        <taxon>Eubacteriales</taxon>
        <taxon>Desulfitobacteriaceae</taxon>
        <taxon>Desulfosporosinus</taxon>
    </lineage>
</organism>
<dbReference type="GO" id="GO:0016853">
    <property type="term" value="F:isomerase activity"/>
    <property type="evidence" value="ECO:0007669"/>
    <property type="project" value="UniProtKB-KW"/>
</dbReference>
<comment type="caution">
    <text evidence="3">The sequence shown here is derived from an EMBL/GenBank/DDBJ whole genome shotgun (WGS) entry which is preliminary data.</text>
</comment>
<protein>
    <submittedName>
        <fullName evidence="3">Enoyl-CoA hydratase/isomerase family protein</fullName>
    </submittedName>
</protein>
<gene>
    <name evidence="3" type="ORF">E4K67_07455</name>
</gene>
<dbReference type="AlphaFoldDB" id="A0A4Z0RAT1"/>
<dbReference type="InterPro" id="IPR014748">
    <property type="entry name" value="Enoyl-CoA_hydra_C"/>
</dbReference>
<evidence type="ECO:0000256" key="1">
    <source>
        <dbReference type="ARBA" id="ARBA00005254"/>
    </source>
</evidence>
<dbReference type="Proteomes" id="UP000298460">
    <property type="component" value="Unassembled WGS sequence"/>
</dbReference>
<dbReference type="InterPro" id="IPR029045">
    <property type="entry name" value="ClpP/crotonase-like_dom_sf"/>
</dbReference>
<dbReference type="PANTHER" id="PTHR43802">
    <property type="entry name" value="ENOYL-COA HYDRATASE"/>
    <property type="match status" value="1"/>
</dbReference>
<reference evidence="3 4" key="1">
    <citation type="submission" date="2019-03" db="EMBL/GenBank/DDBJ databases">
        <title>Draft Genome Sequence of Desulfosporosinus fructosivorans Strain 63.6F, Isolated from Marine Sediment in the Baltic Sea.</title>
        <authorList>
            <person name="Hausmann B."/>
            <person name="Vandieken V."/>
            <person name="Pjevac P."/>
            <person name="Schreck K."/>
            <person name="Herbold C.W."/>
            <person name="Loy A."/>
        </authorList>
    </citation>
    <scope>NUCLEOTIDE SEQUENCE [LARGE SCALE GENOMIC DNA]</scope>
    <source>
        <strain evidence="3 4">63.6F</strain>
    </source>
</reference>
<dbReference type="InterPro" id="IPR001753">
    <property type="entry name" value="Enoyl-CoA_hydra/iso"/>
</dbReference>
<dbReference type="Gene3D" id="1.10.12.10">
    <property type="entry name" value="Lyase 2-enoyl-coa Hydratase, Chain A, domain 2"/>
    <property type="match status" value="1"/>
</dbReference>
<dbReference type="PROSITE" id="PS00166">
    <property type="entry name" value="ENOYL_COA_HYDRATASE"/>
    <property type="match status" value="1"/>
</dbReference>
<dbReference type="SUPFAM" id="SSF52096">
    <property type="entry name" value="ClpP/crotonase"/>
    <property type="match status" value="1"/>
</dbReference>
<comment type="similarity">
    <text evidence="1 2">Belongs to the enoyl-CoA hydratase/isomerase family.</text>
</comment>
<dbReference type="Pfam" id="PF00378">
    <property type="entry name" value="ECH_1"/>
    <property type="match status" value="1"/>
</dbReference>
<keyword evidence="3" id="KW-0413">Isomerase</keyword>
<name>A0A4Z0RAT1_9FIRM</name>
<keyword evidence="4" id="KW-1185">Reference proteome</keyword>